<feature type="non-terminal residue" evidence="1">
    <location>
        <position position="100"/>
    </location>
</feature>
<gene>
    <name evidence="1" type="ORF">S01H4_42703</name>
</gene>
<accession>X1D9C1</accession>
<dbReference type="EMBL" id="BART01023479">
    <property type="protein sequence ID" value="GAG92996.1"/>
    <property type="molecule type" value="Genomic_DNA"/>
</dbReference>
<proteinExistence type="predicted"/>
<sequence length="100" mass="11912">MLFGMPFDEIERFLFGTIDKQGSEAVQSLVENDLNKLYHLFTKFFEYMDIQKIRTPKGLDWIKANYPRLSQLQSLSEMQHLSKMNCTMWIEAVRELCQQK</sequence>
<organism evidence="1">
    <name type="scientific">marine sediment metagenome</name>
    <dbReference type="NCBI Taxonomy" id="412755"/>
    <lineage>
        <taxon>unclassified sequences</taxon>
        <taxon>metagenomes</taxon>
        <taxon>ecological metagenomes</taxon>
    </lineage>
</organism>
<dbReference type="AlphaFoldDB" id="X1D9C1"/>
<name>X1D9C1_9ZZZZ</name>
<protein>
    <submittedName>
        <fullName evidence="1">Uncharacterized protein</fullName>
    </submittedName>
</protein>
<evidence type="ECO:0000313" key="1">
    <source>
        <dbReference type="EMBL" id="GAG92996.1"/>
    </source>
</evidence>
<comment type="caution">
    <text evidence="1">The sequence shown here is derived from an EMBL/GenBank/DDBJ whole genome shotgun (WGS) entry which is preliminary data.</text>
</comment>
<reference evidence="1" key="1">
    <citation type="journal article" date="2014" name="Front. Microbiol.">
        <title>High frequency of phylogenetically diverse reductive dehalogenase-homologous genes in deep subseafloor sedimentary metagenomes.</title>
        <authorList>
            <person name="Kawai M."/>
            <person name="Futagami T."/>
            <person name="Toyoda A."/>
            <person name="Takaki Y."/>
            <person name="Nishi S."/>
            <person name="Hori S."/>
            <person name="Arai W."/>
            <person name="Tsubouchi T."/>
            <person name="Morono Y."/>
            <person name="Uchiyama I."/>
            <person name="Ito T."/>
            <person name="Fujiyama A."/>
            <person name="Inagaki F."/>
            <person name="Takami H."/>
        </authorList>
    </citation>
    <scope>NUCLEOTIDE SEQUENCE</scope>
    <source>
        <strain evidence="1">Expedition CK06-06</strain>
    </source>
</reference>